<feature type="compositionally biased region" description="Low complexity" evidence="2">
    <location>
        <begin position="655"/>
        <end position="666"/>
    </location>
</feature>
<proteinExistence type="predicted"/>
<evidence type="ECO:0000313" key="3">
    <source>
        <dbReference type="Ensembl" id="ENSDNVP00000014162.1"/>
    </source>
</evidence>
<dbReference type="Proteomes" id="UP000694423">
    <property type="component" value="Unplaced"/>
</dbReference>
<reference evidence="3" key="1">
    <citation type="submission" date="2025-08" db="UniProtKB">
        <authorList>
            <consortium name="Ensembl"/>
        </authorList>
    </citation>
    <scope>IDENTIFICATION</scope>
</reference>
<keyword evidence="1" id="KW-0175">Coiled coil</keyword>
<sequence length="741" mass="82639">MAHLLGSPACMDSLRADITDLQGAIADVSSRAGAVRYPSWKFPDKVSCELDLVELLERYDYVENDLEFTQHSHVVLLELVIDRRLLLLLQSFTGYTENLLSEKAIPPARPVGPCMSAGLTVRKYWNSMLKLGALYQQLLTEKKTCRKDIPTLKSTPEGVKTEKECLKSCSPTVSELTSSIDVAQPTSSCLLQSVSVPDCDISGSSLPRSVCSITESSRNIPTQTTESSLVPCDSCAGAQASLREVSKAITSICQSQNIPSALSRFHETLEETMGRRTLSAMDMSYWASEQSKDLSRISKHLHMLLELINPLKLKLEEAEKQKDELRKQAEEFAKLLQEEKKTQEQQKEEAEQTLEAKKKEYLETVAKLERDKEDLRRGATLLEERISTLKEELAAKQATLQEQEVTKKTLLEDMRTKMVAKSQVLELEEKVQLLTGQQEGMGQELSAITTQLEKEKAKVESMLRHEESLQAKQRTLLQQLDSLDQECEELRASLGEAEEDKARLAEQLKESQDKWEQSGCQLEAQQKLLDTLQQEKLGLEQSISELHTNISGLEELVRELKERERLLVFFPELHVPVETQFESTGNITEDMEKQLQANNIRLSILEQENRRLRAALAKVKAAAQQGALKLIPQTQLWTQLSSQHSWEAGTQQLHGPASGPPSSQGSRDGAGAHRSAGKTHPRPPSSQPTKPPSADPTRKAGPCLLLPAEGLVLGTHSEPRGRGSAARAYSLSSRSTRSHRK</sequence>
<evidence type="ECO:0000256" key="1">
    <source>
        <dbReference type="SAM" id="Coils"/>
    </source>
</evidence>
<feature type="compositionally biased region" description="Low complexity" evidence="2">
    <location>
        <begin position="722"/>
        <end position="735"/>
    </location>
</feature>
<protein>
    <submittedName>
        <fullName evidence="3">Coiled-coil domain-containing protein 157-like</fullName>
    </submittedName>
</protein>
<organism evidence="3 4">
    <name type="scientific">Dromaius novaehollandiae</name>
    <name type="common">Emu</name>
    <dbReference type="NCBI Taxonomy" id="8790"/>
    <lineage>
        <taxon>Eukaryota</taxon>
        <taxon>Metazoa</taxon>
        <taxon>Chordata</taxon>
        <taxon>Craniata</taxon>
        <taxon>Vertebrata</taxon>
        <taxon>Euteleostomi</taxon>
        <taxon>Archelosauria</taxon>
        <taxon>Archosauria</taxon>
        <taxon>Dinosauria</taxon>
        <taxon>Saurischia</taxon>
        <taxon>Theropoda</taxon>
        <taxon>Coelurosauria</taxon>
        <taxon>Aves</taxon>
        <taxon>Palaeognathae</taxon>
        <taxon>Casuariiformes</taxon>
        <taxon>Dromaiidae</taxon>
        <taxon>Dromaius</taxon>
    </lineage>
</organism>
<accession>A0A8C4P8B2</accession>
<dbReference type="Ensembl" id="ENSDNVT00000016990.1">
    <property type="protein sequence ID" value="ENSDNVP00000014162.1"/>
    <property type="gene ID" value="ENSDNVG00000009949.1"/>
</dbReference>
<dbReference type="AlphaFoldDB" id="A0A8C4P8B2"/>
<dbReference type="InterPro" id="IPR029681">
    <property type="entry name" value="CCDC157"/>
</dbReference>
<dbReference type="PANTHER" id="PTHR43696">
    <property type="entry name" value="COILED-COIL DOMAIN-CONTAINING PROTEIN 157"/>
    <property type="match status" value="1"/>
</dbReference>
<keyword evidence="4" id="KW-1185">Reference proteome</keyword>
<feature type="compositionally biased region" description="Polar residues" evidence="2">
    <location>
        <begin position="642"/>
        <end position="653"/>
    </location>
</feature>
<evidence type="ECO:0000313" key="4">
    <source>
        <dbReference type="Proteomes" id="UP000694423"/>
    </source>
</evidence>
<feature type="coiled-coil region" evidence="1">
    <location>
        <begin position="452"/>
        <end position="563"/>
    </location>
</feature>
<reference evidence="3" key="2">
    <citation type="submission" date="2025-09" db="UniProtKB">
        <authorList>
            <consortium name="Ensembl"/>
        </authorList>
    </citation>
    <scope>IDENTIFICATION</scope>
</reference>
<feature type="compositionally biased region" description="Pro residues" evidence="2">
    <location>
        <begin position="682"/>
        <end position="694"/>
    </location>
</feature>
<dbReference type="PANTHER" id="PTHR43696:SF9">
    <property type="entry name" value="COILED-COIL DOMAIN-CONTAINING PROTEIN 157"/>
    <property type="match status" value="1"/>
</dbReference>
<evidence type="ECO:0000256" key="2">
    <source>
        <dbReference type="SAM" id="MobiDB-lite"/>
    </source>
</evidence>
<feature type="coiled-coil region" evidence="1">
    <location>
        <begin position="588"/>
        <end position="625"/>
    </location>
</feature>
<feature type="coiled-coil region" evidence="1">
    <location>
        <begin position="308"/>
        <end position="406"/>
    </location>
</feature>
<name>A0A8C4P8B2_DRONO</name>
<feature type="region of interest" description="Disordered" evidence="2">
    <location>
        <begin position="642"/>
        <end position="741"/>
    </location>
</feature>